<protein>
    <recommendedName>
        <fullName evidence="1">F-box domain-containing protein</fullName>
    </recommendedName>
</protein>
<dbReference type="InterPro" id="IPR055336">
    <property type="entry name" value="At4g00755-like"/>
</dbReference>
<gene>
    <name evidence="2" type="ORF">SLEP1_g24129</name>
</gene>
<evidence type="ECO:0000313" key="2">
    <source>
        <dbReference type="EMBL" id="GKV13055.1"/>
    </source>
</evidence>
<sequence length="69" mass="7691">MSVKIFTCLDDPSDIVRVSCVSHSWRDFVIANGLAKHLCLRMFPQLSRVDRVVEPASMAESLVAVGSWI</sequence>
<comment type="caution">
    <text evidence="2">The sequence shown here is derived from an EMBL/GenBank/DDBJ whole genome shotgun (WGS) entry which is preliminary data.</text>
</comment>
<evidence type="ECO:0000259" key="1">
    <source>
        <dbReference type="Pfam" id="PF12937"/>
    </source>
</evidence>
<accession>A0AAV5JLW1</accession>
<reference evidence="2 3" key="1">
    <citation type="journal article" date="2021" name="Commun. Biol.">
        <title>The genome of Shorea leprosula (Dipterocarpaceae) highlights the ecological relevance of drought in aseasonal tropical rainforests.</title>
        <authorList>
            <person name="Ng K.K.S."/>
            <person name="Kobayashi M.J."/>
            <person name="Fawcett J.A."/>
            <person name="Hatakeyama M."/>
            <person name="Paape T."/>
            <person name="Ng C.H."/>
            <person name="Ang C.C."/>
            <person name="Tnah L.H."/>
            <person name="Lee C.T."/>
            <person name="Nishiyama T."/>
            <person name="Sese J."/>
            <person name="O'Brien M.J."/>
            <person name="Copetti D."/>
            <person name="Mohd Noor M.I."/>
            <person name="Ong R.C."/>
            <person name="Putra M."/>
            <person name="Sireger I.Z."/>
            <person name="Indrioko S."/>
            <person name="Kosugi Y."/>
            <person name="Izuno A."/>
            <person name="Isagi Y."/>
            <person name="Lee S.L."/>
            <person name="Shimizu K.K."/>
        </authorList>
    </citation>
    <scope>NUCLEOTIDE SEQUENCE [LARGE SCALE GENOMIC DNA]</scope>
    <source>
        <strain evidence="2">214</strain>
    </source>
</reference>
<dbReference type="InterPro" id="IPR001810">
    <property type="entry name" value="F-box_dom"/>
</dbReference>
<proteinExistence type="predicted"/>
<dbReference type="Proteomes" id="UP001054252">
    <property type="component" value="Unassembled WGS sequence"/>
</dbReference>
<keyword evidence="3" id="KW-1185">Reference proteome</keyword>
<dbReference type="InterPro" id="IPR036047">
    <property type="entry name" value="F-box-like_dom_sf"/>
</dbReference>
<dbReference type="SUPFAM" id="SSF81383">
    <property type="entry name" value="F-box domain"/>
    <property type="match status" value="1"/>
</dbReference>
<dbReference type="PANTHER" id="PTHR39741">
    <property type="entry name" value="F-BOX DOMAIN CONTAINING PROTEIN, EXPRESSED"/>
    <property type="match status" value="1"/>
</dbReference>
<dbReference type="Gene3D" id="1.20.1280.50">
    <property type="match status" value="1"/>
</dbReference>
<name>A0AAV5JLW1_9ROSI</name>
<dbReference type="Pfam" id="PF12937">
    <property type="entry name" value="F-box-like"/>
    <property type="match status" value="1"/>
</dbReference>
<dbReference type="EMBL" id="BPVZ01000037">
    <property type="protein sequence ID" value="GKV13055.1"/>
    <property type="molecule type" value="Genomic_DNA"/>
</dbReference>
<evidence type="ECO:0000313" key="3">
    <source>
        <dbReference type="Proteomes" id="UP001054252"/>
    </source>
</evidence>
<organism evidence="2 3">
    <name type="scientific">Rubroshorea leprosula</name>
    <dbReference type="NCBI Taxonomy" id="152421"/>
    <lineage>
        <taxon>Eukaryota</taxon>
        <taxon>Viridiplantae</taxon>
        <taxon>Streptophyta</taxon>
        <taxon>Embryophyta</taxon>
        <taxon>Tracheophyta</taxon>
        <taxon>Spermatophyta</taxon>
        <taxon>Magnoliopsida</taxon>
        <taxon>eudicotyledons</taxon>
        <taxon>Gunneridae</taxon>
        <taxon>Pentapetalae</taxon>
        <taxon>rosids</taxon>
        <taxon>malvids</taxon>
        <taxon>Malvales</taxon>
        <taxon>Dipterocarpaceae</taxon>
        <taxon>Rubroshorea</taxon>
    </lineage>
</organism>
<feature type="domain" description="F-box" evidence="1">
    <location>
        <begin position="3"/>
        <end position="41"/>
    </location>
</feature>
<dbReference type="AlphaFoldDB" id="A0AAV5JLW1"/>
<dbReference type="PANTHER" id="PTHR39741:SF14">
    <property type="entry name" value="F-BOX DOMAIN-CONTAINING PROTEIN"/>
    <property type="match status" value="1"/>
</dbReference>